<proteinExistence type="predicted"/>
<dbReference type="Gene3D" id="2.60.120.260">
    <property type="entry name" value="Galactose-binding domain-like"/>
    <property type="match status" value="1"/>
</dbReference>
<reference evidence="5" key="1">
    <citation type="submission" date="2025-08" db="UniProtKB">
        <authorList>
            <consortium name="RefSeq"/>
        </authorList>
    </citation>
    <scope>IDENTIFICATION</scope>
</reference>
<name>A0ABM1TX74_MICOH</name>
<evidence type="ECO:0000256" key="1">
    <source>
        <dbReference type="ARBA" id="ARBA00022801"/>
    </source>
</evidence>
<dbReference type="RefSeq" id="XP_026634336.1">
    <property type="nucleotide sequence ID" value="XM_026778535.1"/>
</dbReference>
<keyword evidence="2" id="KW-0326">Glycosidase</keyword>
<accession>A0ABM1TX74</accession>
<evidence type="ECO:0000256" key="2">
    <source>
        <dbReference type="ARBA" id="ARBA00023295"/>
    </source>
</evidence>
<evidence type="ECO:0000313" key="5">
    <source>
        <dbReference type="RefSeq" id="XP_026634336.1"/>
    </source>
</evidence>
<gene>
    <name evidence="5" type="primary">LOC113455893</name>
</gene>
<dbReference type="InterPro" id="IPR001944">
    <property type="entry name" value="Glycoside_Hdrlase_35"/>
</dbReference>
<feature type="domain" description="Beta-galactosidase galactose-binding" evidence="3">
    <location>
        <begin position="30"/>
        <end position="89"/>
    </location>
</feature>
<keyword evidence="4" id="KW-1185">Reference proteome</keyword>
<dbReference type="SUPFAM" id="SSF49785">
    <property type="entry name" value="Galactose-binding domain-like"/>
    <property type="match status" value="1"/>
</dbReference>
<dbReference type="Pfam" id="PF21467">
    <property type="entry name" value="BetaGal_gal-bd"/>
    <property type="match status" value="1"/>
</dbReference>
<evidence type="ECO:0000313" key="4">
    <source>
        <dbReference type="Proteomes" id="UP000694915"/>
    </source>
</evidence>
<dbReference type="GeneID" id="113455893"/>
<protein>
    <submittedName>
        <fullName evidence="5">Beta-galactosidase-1-like protein 2</fullName>
    </submittedName>
</protein>
<organism evidence="4 5">
    <name type="scientific">Microtus ochrogaster</name>
    <name type="common">Prairie vole</name>
    <dbReference type="NCBI Taxonomy" id="79684"/>
    <lineage>
        <taxon>Eukaryota</taxon>
        <taxon>Metazoa</taxon>
        <taxon>Chordata</taxon>
        <taxon>Craniata</taxon>
        <taxon>Vertebrata</taxon>
        <taxon>Euteleostomi</taxon>
        <taxon>Mammalia</taxon>
        <taxon>Eutheria</taxon>
        <taxon>Euarchontoglires</taxon>
        <taxon>Glires</taxon>
        <taxon>Rodentia</taxon>
        <taxon>Myomorpha</taxon>
        <taxon>Muroidea</taxon>
        <taxon>Cricetidae</taxon>
        <taxon>Arvicolinae</taxon>
        <taxon>Microtus</taxon>
    </lineage>
</organism>
<dbReference type="InterPro" id="IPR008979">
    <property type="entry name" value="Galactose-bd-like_sf"/>
</dbReference>
<evidence type="ECO:0000259" key="3">
    <source>
        <dbReference type="Pfam" id="PF21467"/>
    </source>
</evidence>
<sequence>MTSHWFLIPHRKLPRFPDSWKVVTSHVQGPAFFLSHLRAGDPPQGTFIKIKGWRKGVIFINGQTLGRYWNIGPQETLYVPAVWLHPGINEIVMFEELKGGIRIYFSREAKLGF</sequence>
<keyword evidence="1" id="KW-0378">Hydrolase</keyword>
<dbReference type="PANTHER" id="PTHR23421">
    <property type="entry name" value="BETA-GALACTOSIDASE RELATED"/>
    <property type="match status" value="1"/>
</dbReference>
<dbReference type="InterPro" id="IPR048913">
    <property type="entry name" value="BetaGal_gal-bd"/>
</dbReference>
<dbReference type="Proteomes" id="UP000694915">
    <property type="component" value="Unplaced"/>
</dbReference>